<reference evidence="3 4" key="1">
    <citation type="submission" date="2016-10" db="EMBL/GenBank/DDBJ databases">
        <authorList>
            <person name="de Groot N.N."/>
        </authorList>
    </citation>
    <scope>NUCLEOTIDE SEQUENCE [LARGE SCALE GENOMIC DNA]</scope>
    <source>
        <strain evidence="3 4">IBRC-M 10445</strain>
    </source>
</reference>
<dbReference type="CDD" id="cd06426">
    <property type="entry name" value="NTP_transferase_like_2"/>
    <property type="match status" value="1"/>
</dbReference>
<keyword evidence="4" id="KW-1185">Reference proteome</keyword>
<dbReference type="CDD" id="cd04607">
    <property type="entry name" value="CBS_pair_NTP_transferase_assoc"/>
    <property type="match status" value="1"/>
</dbReference>
<name>A0A1I3PA37_9GAMM</name>
<dbReference type="InterPro" id="IPR050486">
    <property type="entry name" value="Mannose-1P_guanyltransferase"/>
</dbReference>
<dbReference type="InterPro" id="IPR046342">
    <property type="entry name" value="CBS_dom_sf"/>
</dbReference>
<accession>A0A1I3PA37</accession>
<dbReference type="PROSITE" id="PS51371">
    <property type="entry name" value="CBS"/>
    <property type="match status" value="2"/>
</dbReference>
<proteinExistence type="predicted"/>
<dbReference type="InterPro" id="IPR000644">
    <property type="entry name" value="CBS_dom"/>
</dbReference>
<dbReference type="OrthoDB" id="9788272at2"/>
<dbReference type="Pfam" id="PF00571">
    <property type="entry name" value="CBS"/>
    <property type="match status" value="2"/>
</dbReference>
<feature type="domain" description="CBS" evidence="2">
    <location>
        <begin position="1"/>
        <end position="58"/>
    </location>
</feature>
<dbReference type="Proteomes" id="UP000199445">
    <property type="component" value="Unassembled WGS sequence"/>
</dbReference>
<dbReference type="Pfam" id="PF00483">
    <property type="entry name" value="NTP_transferase"/>
    <property type="match status" value="1"/>
</dbReference>
<gene>
    <name evidence="3" type="ORF">SAMN05216429_101129</name>
</gene>
<dbReference type="SMART" id="SM00116">
    <property type="entry name" value="CBS"/>
    <property type="match status" value="2"/>
</dbReference>
<sequence length="351" mass="40030">MKQWHKALVNRDANLEQAIKVLDKAALRIALVVDPKGILLGTLTDGDVRRALLKHFSMETPVEQVMNTSPKTGKENWTENRILDVMRRYKVLQLPLVDNEEKIVGLASLDDVLNKGRHDNPVFLMAGGFGTRLRPLTNTCPKPMLKVGDKPILEQILLNFIKAGFHNFYISVHYMPEIIKRHFGDGEDWGVRIRYVHEAEPLGTAGALGLLPHEEFELPVFVMNGDLLTSLNIHGLLEFHESHEGVATMCVREYEQQIPYGVVTSQGSQILSMVEKPVHRFFINAGVYLLDPKILREIRKGERIDMPALLDEQIEKGKVVNMFPVHEHWLDIGRIDDFYQAQTEIMEYMHG</sequence>
<dbReference type="InterPro" id="IPR005835">
    <property type="entry name" value="NTP_transferase_dom"/>
</dbReference>
<dbReference type="AlphaFoldDB" id="A0A1I3PA37"/>
<keyword evidence="1" id="KW-0129">CBS domain</keyword>
<dbReference type="Gene3D" id="3.90.550.10">
    <property type="entry name" value="Spore Coat Polysaccharide Biosynthesis Protein SpsA, Chain A"/>
    <property type="match status" value="1"/>
</dbReference>
<evidence type="ECO:0000259" key="2">
    <source>
        <dbReference type="PROSITE" id="PS51371"/>
    </source>
</evidence>
<dbReference type="InterPro" id="IPR029044">
    <property type="entry name" value="Nucleotide-diphossugar_trans"/>
</dbReference>
<dbReference type="RefSeq" id="WP_091700354.1">
    <property type="nucleotide sequence ID" value="NZ_BMYN01000005.1"/>
</dbReference>
<evidence type="ECO:0000313" key="3">
    <source>
        <dbReference type="EMBL" id="SFJ18365.1"/>
    </source>
</evidence>
<dbReference type="Gene3D" id="3.10.580.10">
    <property type="entry name" value="CBS-domain"/>
    <property type="match status" value="1"/>
</dbReference>
<evidence type="ECO:0000313" key="4">
    <source>
        <dbReference type="Proteomes" id="UP000199445"/>
    </source>
</evidence>
<protein>
    <submittedName>
        <fullName evidence="3">CBS domain-containing protein</fullName>
    </submittedName>
</protein>
<organism evidence="3 4">
    <name type="scientific">Marinobacter persicus</name>
    <dbReference type="NCBI Taxonomy" id="930118"/>
    <lineage>
        <taxon>Bacteria</taxon>
        <taxon>Pseudomonadati</taxon>
        <taxon>Pseudomonadota</taxon>
        <taxon>Gammaproteobacteria</taxon>
        <taxon>Pseudomonadales</taxon>
        <taxon>Marinobacteraceae</taxon>
        <taxon>Marinobacter</taxon>
    </lineage>
</organism>
<feature type="domain" description="CBS" evidence="2">
    <location>
        <begin position="66"/>
        <end position="122"/>
    </location>
</feature>
<dbReference type="PANTHER" id="PTHR22572">
    <property type="entry name" value="SUGAR-1-PHOSPHATE GUANYL TRANSFERASE"/>
    <property type="match status" value="1"/>
</dbReference>
<dbReference type="SUPFAM" id="SSF54631">
    <property type="entry name" value="CBS-domain pair"/>
    <property type="match status" value="1"/>
</dbReference>
<dbReference type="SUPFAM" id="SSF53448">
    <property type="entry name" value="Nucleotide-diphospho-sugar transferases"/>
    <property type="match status" value="1"/>
</dbReference>
<evidence type="ECO:0000256" key="1">
    <source>
        <dbReference type="PROSITE-ProRule" id="PRU00703"/>
    </source>
</evidence>
<dbReference type="EMBL" id="FOSC01000001">
    <property type="protein sequence ID" value="SFJ18365.1"/>
    <property type="molecule type" value="Genomic_DNA"/>
</dbReference>